<reference evidence="1" key="1">
    <citation type="journal article" date="2021" name="Proc. Natl. Acad. Sci. U.S.A.">
        <title>A Catalog of Tens of Thousands of Viruses from Human Metagenomes Reveals Hidden Associations with Chronic Diseases.</title>
        <authorList>
            <person name="Tisza M.J."/>
            <person name="Buck C.B."/>
        </authorList>
    </citation>
    <scope>NUCLEOTIDE SEQUENCE</scope>
    <source>
        <strain evidence="1">CtWb16</strain>
    </source>
</reference>
<sequence>MAEVKVGDTFSRYHDWSNSVLDTRTVTKVTEKSIWMKDTSENIYRVKNTGANGYYMPILKGFTLKNYFTLDAK</sequence>
<evidence type="ECO:0000313" key="1">
    <source>
        <dbReference type="EMBL" id="DAF56689.1"/>
    </source>
</evidence>
<dbReference type="EMBL" id="BK032721">
    <property type="protein sequence ID" value="DAF56689.1"/>
    <property type="molecule type" value="Genomic_DNA"/>
</dbReference>
<organism evidence="1">
    <name type="scientific">Myoviridae sp. ctWb16</name>
    <dbReference type="NCBI Taxonomy" id="2827690"/>
    <lineage>
        <taxon>Viruses</taxon>
        <taxon>Duplodnaviria</taxon>
        <taxon>Heunggongvirae</taxon>
        <taxon>Uroviricota</taxon>
        <taxon>Caudoviricetes</taxon>
    </lineage>
</organism>
<proteinExistence type="predicted"/>
<protein>
    <submittedName>
        <fullName evidence="1">Uncharacterized protein</fullName>
    </submittedName>
</protein>
<accession>A0A8S5T098</accession>
<name>A0A8S5T098_9CAUD</name>